<organism evidence="1 2">
    <name type="scientific">Pseudoalteromonas luteoviolacea</name>
    <dbReference type="NCBI Taxonomy" id="43657"/>
    <lineage>
        <taxon>Bacteria</taxon>
        <taxon>Pseudomonadati</taxon>
        <taxon>Pseudomonadota</taxon>
        <taxon>Gammaproteobacteria</taxon>
        <taxon>Alteromonadales</taxon>
        <taxon>Pseudoalteromonadaceae</taxon>
        <taxon>Pseudoalteromonas</taxon>
    </lineage>
</organism>
<proteinExistence type="predicted"/>
<evidence type="ECO:0008006" key="3">
    <source>
        <dbReference type="Google" id="ProtNLM"/>
    </source>
</evidence>
<comment type="caution">
    <text evidence="1">The sequence shown here is derived from an EMBL/GenBank/DDBJ whole genome shotgun (WGS) entry which is preliminary data.</text>
</comment>
<dbReference type="AlphaFoldDB" id="A0A1C0TQV0"/>
<dbReference type="RefSeq" id="WP_065790658.1">
    <property type="nucleotide sequence ID" value="NZ_MAUJ01000003.1"/>
</dbReference>
<gene>
    <name evidence="1" type="ORF">A7985_11740</name>
</gene>
<protein>
    <recommendedName>
        <fullName evidence="3">DUF3352 domain-containing protein</fullName>
    </recommendedName>
</protein>
<sequence>MKKLLLATVTGAAIASGAYVVSQQEKGYTPLPQLDYVPADSIFFWSQLESFPYLNYLDVLPEAFKSTYQVNAFVEEMKGQGSELDKNALFFLNLVEQYAKSLESSTNFANIWGADNELKLLSYTVGLLPVLRAELGNVDAFKKTLTEAADKAGVTYTDSDVDGTPVTKFTIEHEGQKVFDLVLATQGKWTTITADTPFNSPEDLKVALAISKPAKSLSSTGKVERYIKDYQFDGASLAYLDNKLLVDTLTAKDPQSTAVKMLDNILAMAGNPAALDMVRNEACQKDFSDMANKWPAVVSGTNHFDVTTNQVNIDVSTIVASTDQKILNAISNLRGFVPAHTQTAENGLVTLGLGLNAAQLSPTVNTLWAAFSGAEFTCQPLVMAQAQSKDVNPAMLAMATGMLGSLQGVSFSIFDVDIAEKVDQPGEVEFSKLSGLVTVSANDATALFNMAKSLAPEFSSVNLPEDGTPVKVNDFLPPEYELDKPLYLALKGQHIALYSGEEATKHADALTAQVVEANGMISFGLDAKKLVPLIEKGSKLSSEEFPEELHNLFGDGYQMHLNFDANNQGLVTDVQMNVKKHN</sequence>
<accession>A0A1C0TQV0</accession>
<dbReference type="Proteomes" id="UP000093366">
    <property type="component" value="Unassembled WGS sequence"/>
</dbReference>
<reference evidence="2" key="1">
    <citation type="submission" date="2016-07" db="EMBL/GenBank/DDBJ databases">
        <authorList>
            <person name="Florea S."/>
            <person name="Webb J.S."/>
            <person name="Jaromczyk J."/>
            <person name="Schardl C.L."/>
        </authorList>
    </citation>
    <scope>NUCLEOTIDE SEQUENCE [LARGE SCALE GENOMIC DNA]</scope>
    <source>
        <strain evidence="2">IPB1</strain>
    </source>
</reference>
<dbReference type="OrthoDB" id="5750169at2"/>
<dbReference type="EMBL" id="MAUJ01000003">
    <property type="protein sequence ID" value="OCQ21290.1"/>
    <property type="molecule type" value="Genomic_DNA"/>
</dbReference>
<name>A0A1C0TQV0_9GAMM</name>
<evidence type="ECO:0000313" key="1">
    <source>
        <dbReference type="EMBL" id="OCQ21290.1"/>
    </source>
</evidence>
<evidence type="ECO:0000313" key="2">
    <source>
        <dbReference type="Proteomes" id="UP000093366"/>
    </source>
</evidence>